<gene>
    <name evidence="6" type="ordered locus">VIT_10s0003g01010</name>
</gene>
<dbReference type="EMBL" id="FN595992">
    <property type="protein sequence ID" value="CCB55667.1"/>
    <property type="molecule type" value="Genomic_DNA"/>
</dbReference>
<keyword evidence="5" id="KW-1133">Transmembrane helix</keyword>
<organism evidence="6 7">
    <name type="scientific">Vitis vinifera</name>
    <name type="common">Grape</name>
    <dbReference type="NCBI Taxonomy" id="29760"/>
    <lineage>
        <taxon>Eukaryota</taxon>
        <taxon>Viridiplantae</taxon>
        <taxon>Streptophyta</taxon>
        <taxon>Embryophyta</taxon>
        <taxon>Tracheophyta</taxon>
        <taxon>Spermatophyta</taxon>
        <taxon>Magnoliopsida</taxon>
        <taxon>eudicotyledons</taxon>
        <taxon>Gunneridae</taxon>
        <taxon>Pentapetalae</taxon>
        <taxon>rosids</taxon>
        <taxon>Vitales</taxon>
        <taxon>Vitaceae</taxon>
        <taxon>Viteae</taxon>
        <taxon>Vitis</taxon>
    </lineage>
</organism>
<dbReference type="eggNOG" id="ENOG502QU5U">
    <property type="taxonomic scope" value="Eukaryota"/>
</dbReference>
<dbReference type="PANTHER" id="PTHR22835:SF659">
    <property type="entry name" value="GDSL LIPASE_ACYLHYDROLASE, PUTATIVE (AFU_ORTHOLOGUE AFUA_2G00510)-RELATED"/>
    <property type="match status" value="1"/>
</dbReference>
<dbReference type="InterPro" id="IPR036514">
    <property type="entry name" value="SGNH_hydro_sf"/>
</dbReference>
<dbReference type="Gene3D" id="3.40.50.1110">
    <property type="entry name" value="SGNH hydrolase"/>
    <property type="match status" value="2"/>
</dbReference>
<keyword evidence="5" id="KW-0472">Membrane</keyword>
<keyword evidence="3" id="KW-0378">Hydrolase</keyword>
<dbReference type="PANTHER" id="PTHR22835">
    <property type="entry name" value="ZINC FINGER FYVE DOMAIN CONTAINING PROTEIN"/>
    <property type="match status" value="1"/>
</dbReference>
<dbReference type="ExpressionAtlas" id="F6HM79">
    <property type="expression patterns" value="baseline and differential"/>
</dbReference>
<keyword evidence="4" id="KW-0325">Glycoprotein</keyword>
<keyword evidence="7" id="KW-1185">Reference proteome</keyword>
<comment type="similarity">
    <text evidence="1">Belongs to the 'GDSL' lipolytic enzyme family.</text>
</comment>
<sequence>MGEIGGNDYGYPFFQGRSLEEIRTYVPPVIHAIASAITELIELGAVTLMVPGKLPTGCSASYLTLFKTPNIEDYDPVTGCLNWLNEFAEYHNEQLKTELNRIRELYPHTNIIYADYYNAAMRIYRSPNKFGFKRGALTACCGGGGPYNYNSSVECGNLPATSCDDPSLYVSWDGLHLTEAAYKWIANGLLEEPYTFPPLNASCISADLSSVRRYESIFSFGDSLADTGNFLLSGALAFPVIRELPYGETFFRHATGRCSDGRLIVDFIAEAFGIPYLPPYLSLGKGKSFRHGVNFAVAGATALDPEFFYHQKLGRILWTNNSLSVQLGWFKKLKPSICTTKKGCDNFFRKSIFLVGEIGGNDYNYPFFVGGSIKQVQALVPLVVEAITKAASMLIEEGAVTLMVPGNFPIGCSAVYLTIFRSPNKADYDENNGCLKAFNAFAQYHNTHLKLALDKLGLKYPHAKIIYADYYNAAMPLFQAPRSFGFYNGALRACCGGGGPYNFNNSARCGHIGSKACNDPSSYANWDGIHLTEGAYKIIATCLINTEIELLVGAGVAKGLLLRVIEASVISLWLLERGLKMSRVEGGYGFLGVRRLVYMDVFPLSNALERSLSRRSSSHFCNLDFADEADKLECLEEKGESQDLEKQVLVPKGDQIKQDDAPKVEKPRESRLSIILLDQGLFTVYKRLLLVCLALNITALVFAATGYFPYAKCNAALFSIGNILALSLCRSEAFLRVVFWLVVKLLGKP</sequence>
<dbReference type="AlphaFoldDB" id="F6HM79"/>
<proteinExistence type="inferred from homology"/>
<dbReference type="InterPro" id="IPR001087">
    <property type="entry name" value="GDSL"/>
</dbReference>
<dbReference type="CDD" id="cd01837">
    <property type="entry name" value="SGNH_plant_lipase_like"/>
    <property type="match status" value="1"/>
</dbReference>
<name>F6HM79_VITVI</name>
<evidence type="ECO:0008006" key="8">
    <source>
        <dbReference type="Google" id="ProtNLM"/>
    </source>
</evidence>
<dbReference type="OrthoDB" id="3142841at2759"/>
<evidence type="ECO:0000256" key="1">
    <source>
        <dbReference type="ARBA" id="ARBA00008668"/>
    </source>
</evidence>
<evidence type="ECO:0000313" key="7">
    <source>
        <dbReference type="Proteomes" id="UP000009183"/>
    </source>
</evidence>
<feature type="transmembrane region" description="Helical" evidence="5">
    <location>
        <begin position="688"/>
        <end position="710"/>
    </location>
</feature>
<keyword evidence="2" id="KW-0732">Signal</keyword>
<dbReference type="SUPFAM" id="SSF52266">
    <property type="entry name" value="SGNH hydrolase"/>
    <property type="match status" value="2"/>
</dbReference>
<reference evidence="7" key="1">
    <citation type="journal article" date="2007" name="Nature">
        <title>The grapevine genome sequence suggests ancestral hexaploidization in major angiosperm phyla.</title>
        <authorList>
            <consortium name="The French-Italian Public Consortium for Grapevine Genome Characterization."/>
            <person name="Jaillon O."/>
            <person name="Aury J.-M."/>
            <person name="Noel B."/>
            <person name="Policriti A."/>
            <person name="Clepet C."/>
            <person name="Casagrande A."/>
            <person name="Choisne N."/>
            <person name="Aubourg S."/>
            <person name="Vitulo N."/>
            <person name="Jubin C."/>
            <person name="Vezzi A."/>
            <person name="Legeai F."/>
            <person name="Hugueney P."/>
            <person name="Dasilva C."/>
            <person name="Horner D."/>
            <person name="Mica E."/>
            <person name="Jublot D."/>
            <person name="Poulain J."/>
            <person name="Bruyere C."/>
            <person name="Billault A."/>
            <person name="Segurens B."/>
            <person name="Gouyvenoux M."/>
            <person name="Ugarte E."/>
            <person name="Cattonaro F."/>
            <person name="Anthouard V."/>
            <person name="Vico V."/>
            <person name="Del Fabbro C."/>
            <person name="Alaux M."/>
            <person name="Di Gaspero G."/>
            <person name="Dumas V."/>
            <person name="Felice N."/>
            <person name="Paillard S."/>
            <person name="Juman I."/>
            <person name="Moroldo M."/>
            <person name="Scalabrin S."/>
            <person name="Canaguier A."/>
            <person name="Le Clainche I."/>
            <person name="Malacrida G."/>
            <person name="Durand E."/>
            <person name="Pesole G."/>
            <person name="Laucou V."/>
            <person name="Chatelet P."/>
            <person name="Merdinoglu D."/>
            <person name="Delledonne M."/>
            <person name="Pezzotti M."/>
            <person name="Lecharny A."/>
            <person name="Scarpelli C."/>
            <person name="Artiguenave F."/>
            <person name="Pe M.E."/>
            <person name="Valle G."/>
            <person name="Morgante M."/>
            <person name="Caboche M."/>
            <person name="Adam-Blondon A.-F."/>
            <person name="Weissenbach J."/>
            <person name="Quetier F."/>
            <person name="Wincker P."/>
        </authorList>
    </citation>
    <scope>NUCLEOTIDE SEQUENCE [LARGE SCALE GENOMIC DNA]</scope>
    <source>
        <strain evidence="7">cv. Pinot noir / PN40024</strain>
    </source>
</reference>
<keyword evidence="5" id="KW-0812">Transmembrane</keyword>
<evidence type="ECO:0000256" key="3">
    <source>
        <dbReference type="ARBA" id="ARBA00022801"/>
    </source>
</evidence>
<dbReference type="HOGENOM" id="CLU_371512_0_0_1"/>
<evidence type="ECO:0000256" key="2">
    <source>
        <dbReference type="ARBA" id="ARBA00022729"/>
    </source>
</evidence>
<feature type="transmembrane region" description="Helical" evidence="5">
    <location>
        <begin position="716"/>
        <end position="743"/>
    </location>
</feature>
<evidence type="ECO:0000313" key="6">
    <source>
        <dbReference type="EMBL" id="CCB55667.1"/>
    </source>
</evidence>
<dbReference type="Proteomes" id="UP000009183">
    <property type="component" value="Chromosome 10"/>
</dbReference>
<evidence type="ECO:0000256" key="5">
    <source>
        <dbReference type="SAM" id="Phobius"/>
    </source>
</evidence>
<dbReference type="InParanoid" id="F6HM79"/>
<dbReference type="PaxDb" id="29760-VIT_10s0003g01010.t01"/>
<accession>F6HM79</accession>
<dbReference type="GO" id="GO:0016788">
    <property type="term" value="F:hydrolase activity, acting on ester bonds"/>
    <property type="evidence" value="ECO:0007669"/>
    <property type="project" value="InterPro"/>
</dbReference>
<protein>
    <recommendedName>
        <fullName evidence="8">GDSL esterase/lipase</fullName>
    </recommendedName>
</protein>
<dbReference type="Pfam" id="PF00657">
    <property type="entry name" value="Lipase_GDSL"/>
    <property type="match status" value="2"/>
</dbReference>
<evidence type="ECO:0000256" key="4">
    <source>
        <dbReference type="ARBA" id="ARBA00023180"/>
    </source>
</evidence>
<dbReference type="InterPro" id="IPR035669">
    <property type="entry name" value="SGNH_plant_lipase-like"/>
</dbReference>